<organism evidence="2 3">
    <name type="scientific">Modicella reniformis</name>
    <dbReference type="NCBI Taxonomy" id="1440133"/>
    <lineage>
        <taxon>Eukaryota</taxon>
        <taxon>Fungi</taxon>
        <taxon>Fungi incertae sedis</taxon>
        <taxon>Mucoromycota</taxon>
        <taxon>Mortierellomycotina</taxon>
        <taxon>Mortierellomycetes</taxon>
        <taxon>Mortierellales</taxon>
        <taxon>Mortierellaceae</taxon>
        <taxon>Modicella</taxon>
    </lineage>
</organism>
<dbReference type="OrthoDB" id="1924260at2759"/>
<feature type="compositionally biased region" description="Basic and acidic residues" evidence="1">
    <location>
        <begin position="22"/>
        <end position="31"/>
    </location>
</feature>
<feature type="compositionally biased region" description="Polar residues" evidence="1">
    <location>
        <begin position="153"/>
        <end position="187"/>
    </location>
</feature>
<dbReference type="Proteomes" id="UP000749646">
    <property type="component" value="Unassembled WGS sequence"/>
</dbReference>
<reference evidence="2" key="1">
    <citation type="journal article" date="2020" name="Fungal Divers.">
        <title>Resolving the Mortierellaceae phylogeny through synthesis of multi-gene phylogenetics and phylogenomics.</title>
        <authorList>
            <person name="Vandepol N."/>
            <person name="Liber J."/>
            <person name="Desiro A."/>
            <person name="Na H."/>
            <person name="Kennedy M."/>
            <person name="Barry K."/>
            <person name="Grigoriev I.V."/>
            <person name="Miller A.N."/>
            <person name="O'Donnell K."/>
            <person name="Stajich J.E."/>
            <person name="Bonito G."/>
        </authorList>
    </citation>
    <scope>NUCLEOTIDE SEQUENCE</scope>
    <source>
        <strain evidence="2">MES-2147</strain>
    </source>
</reference>
<gene>
    <name evidence="2" type="ORF">BGZ65_002513</name>
</gene>
<evidence type="ECO:0000313" key="2">
    <source>
        <dbReference type="EMBL" id="KAF9936349.1"/>
    </source>
</evidence>
<feature type="compositionally biased region" description="Low complexity" evidence="1">
    <location>
        <begin position="188"/>
        <end position="200"/>
    </location>
</feature>
<name>A0A9P6ILM4_9FUNG</name>
<feature type="compositionally biased region" description="Polar residues" evidence="1">
    <location>
        <begin position="288"/>
        <end position="297"/>
    </location>
</feature>
<feature type="compositionally biased region" description="Basic and acidic residues" evidence="1">
    <location>
        <begin position="236"/>
        <end position="248"/>
    </location>
</feature>
<comment type="caution">
    <text evidence="2">The sequence shown here is derived from an EMBL/GenBank/DDBJ whole genome shotgun (WGS) entry which is preliminary data.</text>
</comment>
<feature type="compositionally biased region" description="Basic and acidic residues" evidence="1">
    <location>
        <begin position="43"/>
        <end position="54"/>
    </location>
</feature>
<accession>A0A9P6ILM4</accession>
<evidence type="ECO:0000256" key="1">
    <source>
        <dbReference type="SAM" id="MobiDB-lite"/>
    </source>
</evidence>
<feature type="compositionally biased region" description="Polar residues" evidence="1">
    <location>
        <begin position="106"/>
        <end position="129"/>
    </location>
</feature>
<feature type="region of interest" description="Disordered" evidence="1">
    <location>
        <begin position="516"/>
        <end position="571"/>
    </location>
</feature>
<feature type="region of interest" description="Disordered" evidence="1">
    <location>
        <begin position="1"/>
        <end position="326"/>
    </location>
</feature>
<dbReference type="AlphaFoldDB" id="A0A9P6ILM4"/>
<feature type="compositionally biased region" description="Polar residues" evidence="1">
    <location>
        <begin position="67"/>
        <end position="77"/>
    </location>
</feature>
<keyword evidence="3" id="KW-1185">Reference proteome</keyword>
<feature type="compositionally biased region" description="Low complexity" evidence="1">
    <location>
        <begin position="130"/>
        <end position="152"/>
    </location>
</feature>
<proteinExistence type="predicted"/>
<evidence type="ECO:0000313" key="3">
    <source>
        <dbReference type="Proteomes" id="UP000749646"/>
    </source>
</evidence>
<feature type="compositionally biased region" description="Basic and acidic residues" evidence="1">
    <location>
        <begin position="274"/>
        <end position="284"/>
    </location>
</feature>
<feature type="compositionally biased region" description="Basic and acidic residues" evidence="1">
    <location>
        <begin position="317"/>
        <end position="326"/>
    </location>
</feature>
<protein>
    <submittedName>
        <fullName evidence="2">Uncharacterized protein</fullName>
    </submittedName>
</protein>
<feature type="compositionally biased region" description="Basic and acidic residues" evidence="1">
    <location>
        <begin position="516"/>
        <end position="526"/>
    </location>
</feature>
<feature type="compositionally biased region" description="Polar residues" evidence="1">
    <location>
        <begin position="1"/>
        <end position="17"/>
    </location>
</feature>
<sequence>MLIDSTAENKVHQQQQLGMAHDTGKVDRSEEPLYSAYENTRTTPEKDQSSEPVHETTAAENIPMDSTDASTDGSNETEAPKVSTGPANLTHPSDSKDPTPPANPTDPMNSSDLTNPAATDSENPTDSANPTTHTDPTSPTDPTDPTNPMDPTNLMNPTDPTSSTASKDSMDSTNPTDYTSSRKSVGSTDLTDPTDPTDPTGSEINGQVPIPQPKKRGRRKRDEVTKLEPLPPPSIRELRRGRSRKDTESMDTAQHGGSKRPLEDVSEADALANDNKRVHLDELIPVKGSSSRASEGRTSAKRKGDDLVSNQSSKKSKSADSDSKEEAWAEKAYEKQIQKRGVRVFKPVDIGLPARVVDRWAEVIGIPVRAAEGLVPFPFDDPTLFDTQAIAFIFITPLSVLREEATSDKESMEIYFIPQSAAGPGHAIDSCFSLSLMNMVLNSPAILEKCPEDLRTLATEILTTDNAAAAWQLFDLSPVGDTVHRAHEEAHILGEWRESETPNPEFDMRPYTVRLKEQRAKEEEHKAKKAATTTSPGKKRGRGGAKKGPGRPKENPESEPDEDKSAEHHIT</sequence>
<feature type="compositionally biased region" description="Basic residues" evidence="1">
    <location>
        <begin position="537"/>
        <end position="550"/>
    </location>
</feature>
<feature type="non-terminal residue" evidence="2">
    <location>
        <position position="571"/>
    </location>
</feature>
<dbReference type="EMBL" id="JAAAHW010009785">
    <property type="protein sequence ID" value="KAF9936349.1"/>
    <property type="molecule type" value="Genomic_DNA"/>
</dbReference>